<feature type="transmembrane region" description="Helical" evidence="1">
    <location>
        <begin position="12"/>
        <end position="33"/>
    </location>
</feature>
<evidence type="ECO:0000313" key="2">
    <source>
        <dbReference type="EMBL" id="CAB4880242.1"/>
    </source>
</evidence>
<keyword evidence="1" id="KW-1133">Transmembrane helix</keyword>
<keyword evidence="1" id="KW-0812">Transmembrane</keyword>
<accession>A0A6J7EAQ0</accession>
<keyword evidence="1" id="KW-0472">Membrane</keyword>
<name>A0A6J7EAQ0_9ZZZZ</name>
<sequence>MTEEPKFSRMMAIVAVVVAATILLFFGVGYGLAKLLL</sequence>
<dbReference type="AlphaFoldDB" id="A0A6J7EAQ0"/>
<evidence type="ECO:0000256" key="1">
    <source>
        <dbReference type="SAM" id="Phobius"/>
    </source>
</evidence>
<dbReference type="EMBL" id="CAFBLU010000028">
    <property type="protein sequence ID" value="CAB4880242.1"/>
    <property type="molecule type" value="Genomic_DNA"/>
</dbReference>
<reference evidence="2" key="1">
    <citation type="submission" date="2020-05" db="EMBL/GenBank/DDBJ databases">
        <authorList>
            <person name="Chiriac C."/>
            <person name="Salcher M."/>
            <person name="Ghai R."/>
            <person name="Kavagutti S V."/>
        </authorList>
    </citation>
    <scope>NUCLEOTIDE SEQUENCE</scope>
</reference>
<proteinExistence type="predicted"/>
<gene>
    <name evidence="2" type="ORF">UFOPK3444_01331</name>
</gene>
<protein>
    <submittedName>
        <fullName evidence="2">Unannotated protein</fullName>
    </submittedName>
</protein>
<organism evidence="2">
    <name type="scientific">freshwater metagenome</name>
    <dbReference type="NCBI Taxonomy" id="449393"/>
    <lineage>
        <taxon>unclassified sequences</taxon>
        <taxon>metagenomes</taxon>
        <taxon>ecological metagenomes</taxon>
    </lineage>
</organism>